<comment type="subcellular location">
    <subcellularLocation>
        <location evidence="1">Cell membrane</location>
        <topology evidence="1">Multi-pass membrane protein</topology>
    </subcellularLocation>
</comment>
<dbReference type="EMBL" id="BSYI01000082">
    <property type="protein sequence ID" value="GMG85609.1"/>
    <property type="molecule type" value="Genomic_DNA"/>
</dbReference>
<dbReference type="Proteomes" id="UP001239909">
    <property type="component" value="Unassembled WGS sequence"/>
</dbReference>
<accession>A0ABQ6LU45</accession>
<evidence type="ECO:0000256" key="5">
    <source>
        <dbReference type="ARBA" id="ARBA00023136"/>
    </source>
</evidence>
<feature type="transmembrane region" description="Helical" evidence="6">
    <location>
        <begin position="66"/>
        <end position="91"/>
    </location>
</feature>
<evidence type="ECO:0000256" key="1">
    <source>
        <dbReference type="ARBA" id="ARBA00004651"/>
    </source>
</evidence>
<evidence type="ECO:0000256" key="2">
    <source>
        <dbReference type="ARBA" id="ARBA00022475"/>
    </source>
</evidence>
<feature type="transmembrane region" description="Helical" evidence="6">
    <location>
        <begin position="12"/>
        <end position="30"/>
    </location>
</feature>
<proteinExistence type="predicted"/>
<reference evidence="7 8" key="1">
    <citation type="submission" date="2023-04" db="EMBL/GenBank/DDBJ databases">
        <title>Marinoamorphus aggregata gen. nov., sp. Nov., isolate from tissue of brittle star Ophioplocus japonicus.</title>
        <authorList>
            <person name="Kawano K."/>
            <person name="Sawayama S."/>
            <person name="Nakagawa S."/>
        </authorList>
    </citation>
    <scope>NUCLEOTIDE SEQUENCE [LARGE SCALE GENOMIC DNA]</scope>
    <source>
        <strain evidence="7 8">NKW23</strain>
    </source>
</reference>
<comment type="caution">
    <text evidence="7">The sequence shown here is derived from an EMBL/GenBank/DDBJ whole genome shotgun (WGS) entry which is preliminary data.</text>
</comment>
<feature type="transmembrane region" description="Helical" evidence="6">
    <location>
        <begin position="97"/>
        <end position="117"/>
    </location>
</feature>
<feature type="transmembrane region" description="Helical" evidence="6">
    <location>
        <begin position="315"/>
        <end position="332"/>
    </location>
</feature>
<keyword evidence="2" id="KW-1003">Cell membrane</keyword>
<keyword evidence="8" id="KW-1185">Reference proteome</keyword>
<evidence type="ECO:0000313" key="7">
    <source>
        <dbReference type="EMBL" id="GMG85609.1"/>
    </source>
</evidence>
<keyword evidence="3 6" id="KW-0812">Transmembrane</keyword>
<dbReference type="PANTHER" id="PTHR30250:SF11">
    <property type="entry name" value="O-ANTIGEN TRANSPORTER-RELATED"/>
    <property type="match status" value="1"/>
</dbReference>
<evidence type="ECO:0000256" key="4">
    <source>
        <dbReference type="ARBA" id="ARBA00022989"/>
    </source>
</evidence>
<feature type="transmembrane region" description="Helical" evidence="6">
    <location>
        <begin position="236"/>
        <end position="260"/>
    </location>
</feature>
<organism evidence="7 8">
    <name type="scientific">Paralimibaculum aggregatum</name>
    <dbReference type="NCBI Taxonomy" id="3036245"/>
    <lineage>
        <taxon>Bacteria</taxon>
        <taxon>Pseudomonadati</taxon>
        <taxon>Pseudomonadota</taxon>
        <taxon>Alphaproteobacteria</taxon>
        <taxon>Rhodobacterales</taxon>
        <taxon>Paracoccaceae</taxon>
        <taxon>Paralimibaculum</taxon>
    </lineage>
</organism>
<dbReference type="InterPro" id="IPR050833">
    <property type="entry name" value="Poly_Biosynth_Transport"/>
</dbReference>
<keyword evidence="4 6" id="KW-1133">Transmembrane helix</keyword>
<feature type="transmembrane region" description="Helical" evidence="6">
    <location>
        <begin position="36"/>
        <end position="54"/>
    </location>
</feature>
<sequence length="401" mass="40608">MGLVWVESALSAVYIVVIARVLGAEAYGYWSYALAGYLLVLGLTGFGLDSLMAIRLGAARQDAARYLGAALLLRLAVTGLGVVVLAAYATIAEEDALARFALVLLVPALVGRALSVWARACFLAYERVADYLAVAVALRVADVLFGTLCLLSGGGLMAILSIHAAVWAIEGAVCLGLVHRKLARCAPIWDRREIAGLLGQGSTLGLAAGFGTWLVSGPVILIRHSGIDMAGLGQFSAAWAATMIAVASAQAFLAAALPVLSRSAAGSGRVPARYGPAVMAGSLAAGLIAGAVGWLAGPWLATALLGDGFRRAGELVGPLLVAGALMIGPTGYGQALMIAGRRRAVVVANLAGGAVLAIATVPAVRLAGIEGAVGAVGLAWLARAVVLAWQGSGGPAWRKGS</sequence>
<dbReference type="PANTHER" id="PTHR30250">
    <property type="entry name" value="PST FAMILY PREDICTED COLANIC ACID TRANSPORTER"/>
    <property type="match status" value="1"/>
</dbReference>
<keyword evidence="5 6" id="KW-0472">Membrane</keyword>
<protein>
    <recommendedName>
        <fullName evidence="9">Polysaccharide biosynthesis protein C-terminal domain-containing protein</fullName>
    </recommendedName>
</protein>
<feature type="transmembrane region" description="Helical" evidence="6">
    <location>
        <begin position="159"/>
        <end position="178"/>
    </location>
</feature>
<feature type="transmembrane region" description="Helical" evidence="6">
    <location>
        <begin position="129"/>
        <end position="153"/>
    </location>
</feature>
<evidence type="ECO:0000256" key="6">
    <source>
        <dbReference type="SAM" id="Phobius"/>
    </source>
</evidence>
<evidence type="ECO:0000256" key="3">
    <source>
        <dbReference type="ARBA" id="ARBA00022692"/>
    </source>
</evidence>
<name>A0ABQ6LU45_9RHOB</name>
<feature type="transmembrane region" description="Helical" evidence="6">
    <location>
        <begin position="344"/>
        <end position="365"/>
    </location>
</feature>
<evidence type="ECO:0000313" key="8">
    <source>
        <dbReference type="Proteomes" id="UP001239909"/>
    </source>
</evidence>
<feature type="transmembrane region" description="Helical" evidence="6">
    <location>
        <begin position="272"/>
        <end position="295"/>
    </location>
</feature>
<gene>
    <name evidence="7" type="ORF">LNKW23_48320</name>
</gene>
<evidence type="ECO:0008006" key="9">
    <source>
        <dbReference type="Google" id="ProtNLM"/>
    </source>
</evidence>
<feature type="transmembrane region" description="Helical" evidence="6">
    <location>
        <begin position="194"/>
        <end position="216"/>
    </location>
</feature>